<reference evidence="2" key="1">
    <citation type="submission" date="2015-07" db="EMBL/GenBank/DDBJ databases">
        <title>Near-Complete Genome Sequence of the Cellulolytic Bacterium Bacteroides (Pseudobacteroides) cellulosolvens ATCC 35603.</title>
        <authorList>
            <person name="Dassa B."/>
            <person name="Utturkar S.M."/>
            <person name="Klingeman D.M."/>
            <person name="Hurt R.A."/>
            <person name="Keller M."/>
            <person name="Xu J."/>
            <person name="Reddy Y.H.K."/>
            <person name="Borovok I."/>
            <person name="Grinberg I.R."/>
            <person name="Lamed R."/>
            <person name="Zhivin O."/>
            <person name="Bayer E.A."/>
            <person name="Brown S.D."/>
        </authorList>
    </citation>
    <scope>NUCLEOTIDE SEQUENCE [LARGE SCALE GENOMIC DNA]</scope>
    <source>
        <strain evidence="2">DSM 2933</strain>
    </source>
</reference>
<keyword evidence="2" id="KW-1185">Reference proteome</keyword>
<dbReference type="Proteomes" id="UP000036923">
    <property type="component" value="Unassembled WGS sequence"/>
</dbReference>
<proteinExistence type="predicted"/>
<comment type="caution">
    <text evidence="1">The sequence shown here is derived from an EMBL/GenBank/DDBJ whole genome shotgun (WGS) entry which is preliminary data.</text>
</comment>
<organism evidence="1 2">
    <name type="scientific">Pseudobacteroides cellulosolvens ATCC 35603 = DSM 2933</name>
    <dbReference type="NCBI Taxonomy" id="398512"/>
    <lineage>
        <taxon>Bacteria</taxon>
        <taxon>Bacillati</taxon>
        <taxon>Bacillota</taxon>
        <taxon>Clostridia</taxon>
        <taxon>Eubacteriales</taxon>
        <taxon>Oscillospiraceae</taxon>
        <taxon>Pseudobacteroides</taxon>
    </lineage>
</organism>
<sequence>MYLIEKGILEQINMAIDLEYKPSKDLLVHWLNPLLHKCRNHLIWIGIS</sequence>
<evidence type="ECO:0000313" key="2">
    <source>
        <dbReference type="Proteomes" id="UP000036923"/>
    </source>
</evidence>
<protein>
    <submittedName>
        <fullName evidence="1">Uncharacterized protein</fullName>
    </submittedName>
</protein>
<accession>A0A0L6JMB3</accession>
<evidence type="ECO:0000313" key="1">
    <source>
        <dbReference type="EMBL" id="KNY26909.1"/>
    </source>
</evidence>
<name>A0A0L6JMB3_9FIRM</name>
<dbReference type="EMBL" id="LGTC01000001">
    <property type="protein sequence ID" value="KNY26909.1"/>
    <property type="molecule type" value="Genomic_DNA"/>
</dbReference>
<gene>
    <name evidence="1" type="ORF">Bccel_2174</name>
</gene>
<dbReference type="AlphaFoldDB" id="A0A0L6JMB3"/>